<evidence type="ECO:0000259" key="5">
    <source>
        <dbReference type="SMART" id="SM00382"/>
    </source>
</evidence>
<dbReference type="InterPro" id="IPR003959">
    <property type="entry name" value="ATPase_AAA_core"/>
</dbReference>
<organism evidence="6 7">
    <name type="scientific">Saccharopolyspora phatthalungensis</name>
    <dbReference type="NCBI Taxonomy" id="664693"/>
    <lineage>
        <taxon>Bacteria</taxon>
        <taxon>Bacillati</taxon>
        <taxon>Actinomycetota</taxon>
        <taxon>Actinomycetes</taxon>
        <taxon>Pseudonocardiales</taxon>
        <taxon>Pseudonocardiaceae</taxon>
        <taxon>Saccharopolyspora</taxon>
    </lineage>
</organism>
<dbReference type="Pfam" id="PF00004">
    <property type="entry name" value="AAA"/>
    <property type="match status" value="2"/>
</dbReference>
<feature type="domain" description="AAA+ ATPase" evidence="5">
    <location>
        <begin position="647"/>
        <end position="785"/>
    </location>
</feature>
<feature type="domain" description="AAA+ ATPase" evidence="5">
    <location>
        <begin position="373"/>
        <end position="512"/>
    </location>
</feature>
<proteinExistence type="inferred from homology"/>
<dbReference type="PANTHER" id="PTHR43392:SF2">
    <property type="entry name" value="AAA-TYPE ATPASE FAMILY PROTEIN _ ANKYRIN REPEAT FAMILY PROTEIN"/>
    <property type="match status" value="1"/>
</dbReference>
<dbReference type="RefSeq" id="WP_184722859.1">
    <property type="nucleotide sequence ID" value="NZ_JACHIW010000001.1"/>
</dbReference>
<comment type="similarity">
    <text evidence="1">Belongs to the CbxX/CfxQ family.</text>
</comment>
<accession>A0A840PX26</accession>
<feature type="region of interest" description="Disordered" evidence="4">
    <location>
        <begin position="124"/>
        <end position="148"/>
    </location>
</feature>
<evidence type="ECO:0000256" key="3">
    <source>
        <dbReference type="ARBA" id="ARBA00022840"/>
    </source>
</evidence>
<dbReference type="SUPFAM" id="SSF52540">
    <property type="entry name" value="P-loop containing nucleoside triphosphate hydrolases"/>
    <property type="match status" value="2"/>
</dbReference>
<dbReference type="InterPro" id="IPR027417">
    <property type="entry name" value="P-loop_NTPase"/>
</dbReference>
<evidence type="ECO:0000256" key="2">
    <source>
        <dbReference type="ARBA" id="ARBA00022741"/>
    </source>
</evidence>
<dbReference type="GO" id="GO:0005524">
    <property type="term" value="F:ATP binding"/>
    <property type="evidence" value="ECO:0007669"/>
    <property type="project" value="UniProtKB-KW"/>
</dbReference>
<dbReference type="InterPro" id="IPR003593">
    <property type="entry name" value="AAA+_ATPase"/>
</dbReference>
<dbReference type="GO" id="GO:0016887">
    <property type="term" value="F:ATP hydrolysis activity"/>
    <property type="evidence" value="ECO:0007669"/>
    <property type="project" value="InterPro"/>
</dbReference>
<dbReference type="InterPro" id="IPR000641">
    <property type="entry name" value="CbxX/CfxQ"/>
</dbReference>
<dbReference type="PANTHER" id="PTHR43392">
    <property type="entry name" value="AAA-TYPE ATPASE FAMILY PROTEIN / ANKYRIN REPEAT FAMILY PROTEIN"/>
    <property type="match status" value="1"/>
</dbReference>
<evidence type="ECO:0000256" key="1">
    <source>
        <dbReference type="ARBA" id="ARBA00010378"/>
    </source>
</evidence>
<gene>
    <name evidence="6" type="ORF">BJ970_000400</name>
</gene>
<dbReference type="Gene3D" id="3.40.50.300">
    <property type="entry name" value="P-loop containing nucleotide triphosphate hydrolases"/>
    <property type="match status" value="2"/>
</dbReference>
<sequence length="878" mass="97259">MTADSRDRPRFPVPMAVPERLTGARRPRLGEPIWVVHGAGADDQLVGADLRVRGAEEMLWEILHDAGYERIVFSSFREAVYFRDRHSRELTRRTGERAAPRRSRTMRHFTGPLGDRMVLADPARQGAAARSSAGGTDFGPRTQPPAASDPQRMMMLDSLMVQESVRTAVVVPAADTLLRNMQMDMRRSFAEMIGRWSAGQIGAGNTCVLLFSQAEFADVVEFVRGLDYLPQLSSRLEALAVRRAAPTVTRIGTPDEPELSRLIQLVRLRNGLRIEDWNALPHITRVMAAQRVGVRTWLPELRSMAERRTLSVEALRELGLAEVPVLDSRDLWRRLDSMTGLRQVKDFLVAHRHALEADAALRELGRGADAEPTAMHLVFTGNPGTGKTMVAGMIGEFYRDLGLLRRGHLVDASVEDLVSPYVGETSRLTGALVRQALDGVLFIDEAYRLSDQRDGHGGEAIDLLLSEMENHRDRLVVIIAGYPDKIEEFFAANPGLASRFPAGNRLDFPDYSPAELHAILLRQLTELGLTWCAGLSAALRTITSELYRTRDPETFGNARTMRELATQIKREWAQRTRPVRGGPVDEATEDDIPQRYRPLLGDPAPLDEVLAELDELVGLGAVKDSIRRIAAVLELRRLQPNRPSIALAPHMVFTGSPGTGKTTVAGLMGRVFVALGLLHSGHVVTATRADLVAGYVGQTAEKTREKVMEALDGVLLIDEAYALRGGVSNDFGPEAITELLTLMVDWRGRLVVIVAGYPEEMAAFLRSNPGLASRFEQHLVFEDYSVPELRLIFERLAESEGFQLGQGVSAKVVRWLEADRDGLQQRGERFANGRTVKNLFGVIESRLAQRVLRLPEAERAANAMLITSIDVPDPGRTR</sequence>
<dbReference type="SMART" id="SM00382">
    <property type="entry name" value="AAA"/>
    <property type="match status" value="2"/>
</dbReference>
<dbReference type="EMBL" id="JACHIW010000001">
    <property type="protein sequence ID" value="MBB5152866.1"/>
    <property type="molecule type" value="Genomic_DNA"/>
</dbReference>
<protein>
    <submittedName>
        <fullName evidence="6">SpoVK/Ycf46/Vps4 family AAA+-type ATPase</fullName>
    </submittedName>
</protein>
<comment type="caution">
    <text evidence="6">The sequence shown here is derived from an EMBL/GenBank/DDBJ whole genome shotgun (WGS) entry which is preliminary data.</text>
</comment>
<keyword evidence="3" id="KW-0067">ATP-binding</keyword>
<dbReference type="CDD" id="cd00009">
    <property type="entry name" value="AAA"/>
    <property type="match status" value="1"/>
</dbReference>
<dbReference type="Proteomes" id="UP000584374">
    <property type="component" value="Unassembled WGS sequence"/>
</dbReference>
<dbReference type="PRINTS" id="PR00819">
    <property type="entry name" value="CBXCFQXSUPER"/>
</dbReference>
<evidence type="ECO:0000313" key="6">
    <source>
        <dbReference type="EMBL" id="MBB5152866.1"/>
    </source>
</evidence>
<reference evidence="6 7" key="1">
    <citation type="submission" date="2020-08" db="EMBL/GenBank/DDBJ databases">
        <title>Sequencing the genomes of 1000 actinobacteria strains.</title>
        <authorList>
            <person name="Klenk H.-P."/>
        </authorList>
    </citation>
    <scope>NUCLEOTIDE SEQUENCE [LARGE SCALE GENOMIC DNA]</scope>
    <source>
        <strain evidence="6 7">DSM 45584</strain>
    </source>
</reference>
<dbReference type="Gene3D" id="1.10.8.60">
    <property type="match status" value="2"/>
</dbReference>
<evidence type="ECO:0000256" key="4">
    <source>
        <dbReference type="SAM" id="MobiDB-lite"/>
    </source>
</evidence>
<keyword evidence="7" id="KW-1185">Reference proteome</keyword>
<dbReference type="FunFam" id="3.40.50.300:FF:000216">
    <property type="entry name" value="Type VII secretion ATPase EccA"/>
    <property type="match status" value="2"/>
</dbReference>
<keyword evidence="2" id="KW-0547">Nucleotide-binding</keyword>
<evidence type="ECO:0000313" key="7">
    <source>
        <dbReference type="Proteomes" id="UP000584374"/>
    </source>
</evidence>
<name>A0A840PX26_9PSEU</name>
<feature type="compositionally biased region" description="Low complexity" evidence="4">
    <location>
        <begin position="124"/>
        <end position="135"/>
    </location>
</feature>
<dbReference type="InterPro" id="IPR041627">
    <property type="entry name" value="AAA_lid_6"/>
</dbReference>
<dbReference type="Pfam" id="PF17866">
    <property type="entry name" value="AAA_lid_6"/>
    <property type="match status" value="1"/>
</dbReference>
<dbReference type="AlphaFoldDB" id="A0A840PX26"/>
<dbReference type="InterPro" id="IPR050773">
    <property type="entry name" value="CbxX/CfxQ_RuBisCO_ESX"/>
</dbReference>